<organism evidence="2">
    <name type="scientific">Bifidobacterium fermentum</name>
    <dbReference type="NCBI Taxonomy" id="3059035"/>
    <lineage>
        <taxon>Bacteria</taxon>
        <taxon>Bacillati</taxon>
        <taxon>Actinomycetota</taxon>
        <taxon>Actinomycetes</taxon>
        <taxon>Bifidobacteriales</taxon>
        <taxon>Bifidobacteriaceae</taxon>
        <taxon>Bifidobacterium</taxon>
    </lineage>
</organism>
<evidence type="ECO:0000313" key="1">
    <source>
        <dbReference type="EMBL" id="XDS46051.1"/>
    </source>
</evidence>
<accession>A0AB39UK34</accession>
<reference evidence="2" key="1">
    <citation type="submission" date="2023-07" db="EMBL/GenBank/DDBJ databases">
        <title>Bifidobacterium aquikefiriaerophilum sp. nov. and Bifidobacterium eccum sp. nov., isolated from water kefir.</title>
        <authorList>
            <person name="Breselge S."/>
            <person name="Bellassi P."/>
            <person name="Barcenilla C."/>
            <person name="Alvarez-Ordonez A."/>
            <person name="Morelli L."/>
            <person name="Cotter P.D."/>
        </authorList>
    </citation>
    <scope>NUCLEOTIDE SEQUENCE</scope>
    <source>
        <strain evidence="3">WK012_4_13</strain>
        <strain evidence="2">WK013_4_14</strain>
        <strain evidence="1">WK048_4_13</strain>
    </source>
</reference>
<evidence type="ECO:0000313" key="3">
    <source>
        <dbReference type="EMBL" id="XDS50392.1"/>
    </source>
</evidence>
<gene>
    <name evidence="3" type="ORF">QN062_08360</name>
    <name evidence="2" type="ORF">QN216_02555</name>
    <name evidence="1" type="ORF">QN217_07890</name>
</gene>
<name>A0AB39UK34_9BIFI</name>
<sequence length="284" mass="29964">MTCLLIVLSSGCSSDFGISMRLAGREEGEDTLSSCELSLKSANSNDAESVDGLQFMFRKIAAQRAQQRWLGVAEYCSGRFAEGTMSSALAGYRHYLLANQQDDSASPHSSLAEDGLNESELSDLGFDPSSISSAESSAIALAEDRSGFALEILAARNGNDAGLLALSDNQKAVAQTFVSVHPNASDPRQKVYSVTNLLSHPQTIADPANGLTAPTAASVLMNCARAEIAAMTAARNASARPSSERLTRLVAELATLRAYQALKLGYPAFESALFVSKNAANSDN</sequence>
<evidence type="ECO:0008006" key="4">
    <source>
        <dbReference type="Google" id="ProtNLM"/>
    </source>
</evidence>
<dbReference type="EMBL" id="CP129683">
    <property type="protein sequence ID" value="XDS50392.1"/>
    <property type="molecule type" value="Genomic_DNA"/>
</dbReference>
<evidence type="ECO:0000313" key="2">
    <source>
        <dbReference type="EMBL" id="XDS49167.1"/>
    </source>
</evidence>
<protein>
    <recommendedName>
        <fullName evidence="4">Lipoprotein</fullName>
    </recommendedName>
</protein>
<dbReference type="KEGG" id="bfk:QN062_08360"/>
<dbReference type="EMBL" id="CP129675">
    <property type="protein sequence ID" value="XDS46051.1"/>
    <property type="molecule type" value="Genomic_DNA"/>
</dbReference>
<dbReference type="AlphaFoldDB" id="A0AB39UK34"/>
<dbReference type="RefSeq" id="WP_369341356.1">
    <property type="nucleotide sequence ID" value="NZ_CP129675.1"/>
</dbReference>
<proteinExistence type="predicted"/>
<dbReference type="EMBL" id="CP129682">
    <property type="protein sequence ID" value="XDS49167.1"/>
    <property type="molecule type" value="Genomic_DNA"/>
</dbReference>